<evidence type="ECO:0000313" key="2">
    <source>
        <dbReference type="Proteomes" id="UP001160148"/>
    </source>
</evidence>
<keyword evidence="2" id="KW-1185">Reference proteome</keyword>
<accession>A0AAV0XDT5</accession>
<dbReference type="Proteomes" id="UP001160148">
    <property type="component" value="Unassembled WGS sequence"/>
</dbReference>
<dbReference type="AlphaFoldDB" id="A0AAV0XDT5"/>
<protein>
    <submittedName>
        <fullName evidence="1">Uncharacterized protein</fullName>
    </submittedName>
</protein>
<gene>
    <name evidence="1" type="ORF">MEUPH1_LOCUS21315</name>
</gene>
<name>A0AAV0XDT5_9HEMI</name>
<comment type="caution">
    <text evidence="1">The sequence shown here is derived from an EMBL/GenBank/DDBJ whole genome shotgun (WGS) entry which is preliminary data.</text>
</comment>
<dbReference type="EMBL" id="CARXXK010000004">
    <property type="protein sequence ID" value="CAI6366769.1"/>
    <property type="molecule type" value="Genomic_DNA"/>
</dbReference>
<reference evidence="1 2" key="1">
    <citation type="submission" date="2023-01" db="EMBL/GenBank/DDBJ databases">
        <authorList>
            <person name="Whitehead M."/>
        </authorList>
    </citation>
    <scope>NUCLEOTIDE SEQUENCE [LARGE SCALE GENOMIC DNA]</scope>
</reference>
<evidence type="ECO:0000313" key="1">
    <source>
        <dbReference type="EMBL" id="CAI6366769.1"/>
    </source>
</evidence>
<proteinExistence type="predicted"/>
<organism evidence="1 2">
    <name type="scientific">Macrosiphum euphorbiae</name>
    <name type="common">potato aphid</name>
    <dbReference type="NCBI Taxonomy" id="13131"/>
    <lineage>
        <taxon>Eukaryota</taxon>
        <taxon>Metazoa</taxon>
        <taxon>Ecdysozoa</taxon>
        <taxon>Arthropoda</taxon>
        <taxon>Hexapoda</taxon>
        <taxon>Insecta</taxon>
        <taxon>Pterygota</taxon>
        <taxon>Neoptera</taxon>
        <taxon>Paraneoptera</taxon>
        <taxon>Hemiptera</taxon>
        <taxon>Sternorrhyncha</taxon>
        <taxon>Aphidomorpha</taxon>
        <taxon>Aphidoidea</taxon>
        <taxon>Aphididae</taxon>
        <taxon>Macrosiphini</taxon>
        <taxon>Macrosiphum</taxon>
    </lineage>
</organism>
<sequence>MAAYKNVIVKYCDFNNHISGGDTAMIQFKYFENGVTYVCRCRPVTRAGTFNRNGQDNVHLITCRIEMRSSTRAL</sequence>